<dbReference type="AlphaFoldDB" id="A0A1J7ITB3"/>
<dbReference type="PANTHER" id="PTHR43053">
    <property type="entry name" value="GLYCOSIDASE FAMILY 31"/>
    <property type="match status" value="1"/>
</dbReference>
<dbReference type="FunFam" id="3.20.20.80:FF:000053">
    <property type="entry name" value="Alpha-xylosidase YicI"/>
    <property type="match status" value="1"/>
</dbReference>
<dbReference type="Proteomes" id="UP000182658">
    <property type="component" value="Unassembled WGS sequence"/>
</dbReference>
<comment type="similarity">
    <text evidence="1 6">Belongs to the glycosyl hydrolase 31 family.</text>
</comment>
<dbReference type="GO" id="GO:0030246">
    <property type="term" value="F:carbohydrate binding"/>
    <property type="evidence" value="ECO:0007669"/>
    <property type="project" value="InterPro"/>
</dbReference>
<dbReference type="Pfam" id="PF21365">
    <property type="entry name" value="Glyco_hydro_31_3rd"/>
    <property type="match status" value="1"/>
</dbReference>
<protein>
    <recommendedName>
        <fullName evidence="5">alpha-D-xyloside xylohydrolase</fullName>
        <ecNumber evidence="5">3.2.1.177</ecNumber>
    </recommendedName>
</protein>
<dbReference type="CDD" id="cd14752">
    <property type="entry name" value="GH31_N"/>
    <property type="match status" value="1"/>
</dbReference>
<dbReference type="NCBIfam" id="NF007940">
    <property type="entry name" value="PRK10658.1"/>
    <property type="match status" value="1"/>
</dbReference>
<evidence type="ECO:0000256" key="3">
    <source>
        <dbReference type="ARBA" id="ARBA00023295"/>
    </source>
</evidence>
<name>A0A1J7ITB3_9PEZI</name>
<evidence type="ECO:0000256" key="5">
    <source>
        <dbReference type="ARBA" id="ARBA00066962"/>
    </source>
</evidence>
<dbReference type="SUPFAM" id="SSF51445">
    <property type="entry name" value="(Trans)glycosidases"/>
    <property type="match status" value="1"/>
</dbReference>
<evidence type="ECO:0000256" key="6">
    <source>
        <dbReference type="RuleBase" id="RU361185"/>
    </source>
</evidence>
<evidence type="ECO:0000259" key="7">
    <source>
        <dbReference type="Pfam" id="PF01055"/>
    </source>
</evidence>
<dbReference type="InterPro" id="IPR048395">
    <property type="entry name" value="Glyco_hydro_31_C"/>
</dbReference>
<feature type="domain" description="Glycoside hydrolase family 31 TIM barrel" evidence="7">
    <location>
        <begin position="282"/>
        <end position="598"/>
    </location>
</feature>
<dbReference type="GO" id="GO:0061634">
    <property type="term" value="F:alpha-D-xyloside xylohydrolase"/>
    <property type="evidence" value="ECO:0007669"/>
    <property type="project" value="UniProtKB-EC"/>
</dbReference>
<evidence type="ECO:0000256" key="4">
    <source>
        <dbReference type="ARBA" id="ARBA00052064"/>
    </source>
</evidence>
<evidence type="ECO:0000256" key="1">
    <source>
        <dbReference type="ARBA" id="ARBA00007806"/>
    </source>
</evidence>
<evidence type="ECO:0000256" key="2">
    <source>
        <dbReference type="ARBA" id="ARBA00022801"/>
    </source>
</evidence>
<accession>A0A1J7ITB3</accession>
<evidence type="ECO:0000259" key="8">
    <source>
        <dbReference type="Pfam" id="PF13802"/>
    </source>
</evidence>
<dbReference type="InParanoid" id="A0A1J7ITB3"/>
<dbReference type="Gene3D" id="2.60.40.1180">
    <property type="entry name" value="Golgi alpha-mannosidase II"/>
    <property type="match status" value="1"/>
</dbReference>
<dbReference type="PANTHER" id="PTHR43053:SF4">
    <property type="entry name" value="MYOGENESIS-REGULATING GLYCOSIDASE"/>
    <property type="match status" value="1"/>
</dbReference>
<dbReference type="EMBL" id="KV875096">
    <property type="protein sequence ID" value="OIW30419.1"/>
    <property type="molecule type" value="Genomic_DNA"/>
</dbReference>
<dbReference type="CDD" id="cd06593">
    <property type="entry name" value="GH31_xylosidase_YicI"/>
    <property type="match status" value="1"/>
</dbReference>
<dbReference type="InterPro" id="IPR000322">
    <property type="entry name" value="Glyco_hydro_31_TIM"/>
</dbReference>
<dbReference type="InterPro" id="IPR025887">
    <property type="entry name" value="Glyco_hydro_31_N_dom"/>
</dbReference>
<dbReference type="OrthoDB" id="1334205at2759"/>
<dbReference type="EC" id="3.2.1.177" evidence="5"/>
<evidence type="ECO:0000313" key="11">
    <source>
        <dbReference type="Proteomes" id="UP000182658"/>
    </source>
</evidence>
<proteinExistence type="inferred from homology"/>
<keyword evidence="3 6" id="KW-0326">Glycosidase</keyword>
<keyword evidence="2 6" id="KW-0378">Hydrolase</keyword>
<gene>
    <name evidence="10" type="ORF">CONLIGDRAFT_699853</name>
</gene>
<dbReference type="InterPro" id="IPR013780">
    <property type="entry name" value="Glyco_hydro_b"/>
</dbReference>
<dbReference type="Gene3D" id="3.20.20.80">
    <property type="entry name" value="Glycosidases"/>
    <property type="match status" value="1"/>
</dbReference>
<dbReference type="GO" id="GO:0005975">
    <property type="term" value="P:carbohydrate metabolic process"/>
    <property type="evidence" value="ECO:0007669"/>
    <property type="project" value="InterPro"/>
</dbReference>
<keyword evidence="11" id="KW-1185">Reference proteome</keyword>
<dbReference type="SUPFAM" id="SSF51011">
    <property type="entry name" value="Glycosyl hydrolase domain"/>
    <property type="match status" value="1"/>
</dbReference>
<dbReference type="Pfam" id="PF13802">
    <property type="entry name" value="Gal_mutarotas_2"/>
    <property type="match status" value="1"/>
</dbReference>
<comment type="catalytic activity">
    <reaction evidence="4">
        <text>Hydrolysis of terminal, non-reducing alpha-D-xylose residues with release of alpha-D-xylose.</text>
        <dbReference type="EC" id="3.2.1.177"/>
    </reaction>
</comment>
<dbReference type="Gene3D" id="2.60.40.1760">
    <property type="entry name" value="glycosyl hydrolase (family 31)"/>
    <property type="match status" value="1"/>
</dbReference>
<dbReference type="Pfam" id="PF01055">
    <property type="entry name" value="Glyco_hydro_31_2nd"/>
    <property type="match status" value="1"/>
</dbReference>
<dbReference type="InterPro" id="IPR017853">
    <property type="entry name" value="GH"/>
</dbReference>
<feature type="domain" description="Glycosyl hydrolase family 31 C-terminal" evidence="9">
    <location>
        <begin position="607"/>
        <end position="699"/>
    </location>
</feature>
<feature type="domain" description="Glycoside hydrolase family 31 N-terminal" evidence="8">
    <location>
        <begin position="58"/>
        <end position="239"/>
    </location>
</feature>
<sequence length="780" mass="87788">MKFRDGMWFVKEGMKVEYATEVSNENTEIRNDGRTVHLLCPTRQVRNRMEAIDVSALTLDISASSPGIIAIEATHWAGAQDLGPHFELYPHGQPEVIPSIDQGDLHVTLSSGDLSCKVNTAPNAFGIQFFGQGRDEQLTSFDFRSLGFAYSNPPTQTRTLAHSLDNIGRFMLAQLALGVGEKVYGLGEQFTEFIKNGQRVRIFNENGGTSSEQAYKTVPFYLTNRGYGVFVDHTELVDFEVGSERSARCQFSVEGQRLKFYIINGPSPKDILARYTTLTGRPALPPAWSFGLWLSTSFTTQWNEKAIHEFMTKMEQVDCPVHVLHIDSFWMRRFRFCDFTFNPAICPNPKKMIADLKSRFNVHVCVWINAYIAQESPLFAEAASAGYLIRRRSGDVWQWDYWQPGMGIVDFTNPAACAWYASHLHALVDLGIDSFKTDFGEDVPWVDAVFYDGSDPKKMHSYFAMLYNRTVFGVLKERFGEGKACVFARSATAGGQTLPVHWSGDSESTPAAMAETLRGGLSLATSGFGYWSHDIGGFEGLPPANLYKRWVAFGLLSTHSRLHGSETYRVPWHYDDEASAVLGAFTRLKCRLMPYLYAMAVDNVKSGVPVLRPMFFEFQQDPVAWFLDRQYLLGGNLLVAPVFEESGKVEYYLPRGKWTRWFDTVDGGKAGETVQGPIWLTERYDCMGLPLFVKEGAILVLGKESESRVEYDYLADLEIRLYHVGNKAEQIVVDVEGKEMGKITINEGKVEVPEVSINHVKLNGVGSIFFDDTKQCHRFD</sequence>
<evidence type="ECO:0000313" key="10">
    <source>
        <dbReference type="EMBL" id="OIW30419.1"/>
    </source>
</evidence>
<dbReference type="InterPro" id="IPR050985">
    <property type="entry name" value="Alpha-glycosidase_related"/>
</dbReference>
<organism evidence="10 11">
    <name type="scientific">Coniochaeta ligniaria NRRL 30616</name>
    <dbReference type="NCBI Taxonomy" id="1408157"/>
    <lineage>
        <taxon>Eukaryota</taxon>
        <taxon>Fungi</taxon>
        <taxon>Dikarya</taxon>
        <taxon>Ascomycota</taxon>
        <taxon>Pezizomycotina</taxon>
        <taxon>Sordariomycetes</taxon>
        <taxon>Sordariomycetidae</taxon>
        <taxon>Coniochaetales</taxon>
        <taxon>Coniochaetaceae</taxon>
        <taxon>Coniochaeta</taxon>
    </lineage>
</organism>
<dbReference type="SUPFAM" id="SSF74650">
    <property type="entry name" value="Galactose mutarotase-like"/>
    <property type="match status" value="1"/>
</dbReference>
<reference evidence="10 11" key="1">
    <citation type="submission" date="2016-10" db="EMBL/GenBank/DDBJ databases">
        <title>Draft genome sequence of Coniochaeta ligniaria NRRL30616, a lignocellulolytic fungus for bioabatement of inhibitors in plant biomass hydrolysates.</title>
        <authorList>
            <consortium name="DOE Joint Genome Institute"/>
            <person name="Jimenez D.J."/>
            <person name="Hector R.E."/>
            <person name="Riley R."/>
            <person name="Sun H."/>
            <person name="Grigoriev I.V."/>
            <person name="Van Elsas J.D."/>
            <person name="Nichols N.N."/>
        </authorList>
    </citation>
    <scope>NUCLEOTIDE SEQUENCE [LARGE SCALE GENOMIC DNA]</scope>
    <source>
        <strain evidence="10 11">NRRL 30616</strain>
    </source>
</reference>
<evidence type="ECO:0000259" key="9">
    <source>
        <dbReference type="Pfam" id="PF21365"/>
    </source>
</evidence>
<dbReference type="STRING" id="1408157.A0A1J7ITB3"/>
<dbReference type="InterPro" id="IPR011013">
    <property type="entry name" value="Gal_mutarotase_sf_dom"/>
</dbReference>